<dbReference type="InterPro" id="IPR054186">
    <property type="entry name" value="DUF6891"/>
</dbReference>
<sequence length="304" mass="33954">MSQTPDEPLAIRGYDDRNRTFAHLTAGELGERVHRLDDGTSEWIVVQRVPDLPHDTIQAAGEPGSGHVDVSYRVGDEPWVEASLTVEAASAVFTAWARNEPGWEGGHPWEPAEWWNAEPAPAPSPEAAAETTVLAAKYLQMGYLSFDRMVQDLEEMSETDPPITQAQAREILAPMWREKVAEQAGWGVTDCDRLTEAFAELDRSGIVAREHFACCQRCGTTEIWDEAGPEHRGYVFFHMQDTESAHDGVLYLAYGSRSDAVEDTVAVGHDVVKTLQAHGLQTAWDGSERTRIRITDLEWRKRLE</sequence>
<evidence type="ECO:0000313" key="4">
    <source>
        <dbReference type="Proteomes" id="UP001171902"/>
    </source>
</evidence>
<dbReference type="Pfam" id="PF21831">
    <property type="entry name" value="DUF6891"/>
    <property type="match status" value="1"/>
</dbReference>
<evidence type="ECO:0000313" key="2">
    <source>
        <dbReference type="EMBL" id="MDN3239121.1"/>
    </source>
</evidence>
<organism evidence="3 4">
    <name type="scientific">Glycomyces tritici</name>
    <dbReference type="NCBI Taxonomy" id="2665176"/>
    <lineage>
        <taxon>Bacteria</taxon>
        <taxon>Bacillati</taxon>
        <taxon>Actinomycetota</taxon>
        <taxon>Actinomycetes</taxon>
        <taxon>Glycomycetales</taxon>
        <taxon>Glycomycetaceae</taxon>
        <taxon>Glycomyces</taxon>
    </lineage>
</organism>
<proteinExistence type="predicted"/>
<feature type="domain" description="DUF6891" evidence="1">
    <location>
        <begin position="128"/>
        <end position="303"/>
    </location>
</feature>
<protein>
    <recommendedName>
        <fullName evidence="1">DUF6891 domain-containing protein</fullName>
    </recommendedName>
</protein>
<dbReference type="Proteomes" id="UP001171902">
    <property type="component" value="Unassembled WGS sequence"/>
</dbReference>
<comment type="caution">
    <text evidence="3">The sequence shown here is derived from an EMBL/GenBank/DDBJ whole genome shotgun (WGS) entry which is preliminary data.</text>
</comment>
<name>A0ABT7YNR9_9ACTN</name>
<evidence type="ECO:0000259" key="1">
    <source>
        <dbReference type="Pfam" id="PF21831"/>
    </source>
</evidence>
<gene>
    <name evidence="2" type="ORF">QWI33_05260</name>
    <name evidence="3" type="ORF">QWI33_11160</name>
</gene>
<dbReference type="EMBL" id="JAUEMJ010000001">
    <property type="protein sequence ID" value="MDN3239121.1"/>
    <property type="molecule type" value="Genomic_DNA"/>
</dbReference>
<dbReference type="EMBL" id="JAUEMJ010000003">
    <property type="protein sequence ID" value="MDN3240283.1"/>
    <property type="molecule type" value="Genomic_DNA"/>
</dbReference>
<accession>A0ABT7YNR9</accession>
<keyword evidence="4" id="KW-1185">Reference proteome</keyword>
<evidence type="ECO:0000313" key="3">
    <source>
        <dbReference type="EMBL" id="MDN3240283.1"/>
    </source>
</evidence>
<reference evidence="3" key="1">
    <citation type="submission" date="2023-06" db="EMBL/GenBank/DDBJ databases">
        <title>Gycomyces niveus sp.nov., a novel actinomycete isolated from soil in Shouguang.</title>
        <authorList>
            <person name="Yang X."/>
            <person name="Zhao J."/>
        </authorList>
    </citation>
    <scope>NUCLEOTIDE SEQUENCE</scope>
    <source>
        <strain evidence="3">NEAU C2</strain>
    </source>
</reference>
<dbReference type="RefSeq" id="WP_289955604.1">
    <property type="nucleotide sequence ID" value="NZ_JAUEMJ010000001.1"/>
</dbReference>